<dbReference type="Pfam" id="PF00271">
    <property type="entry name" value="Helicase_C"/>
    <property type="match status" value="1"/>
</dbReference>
<evidence type="ECO:0000256" key="1">
    <source>
        <dbReference type="SAM" id="Coils"/>
    </source>
</evidence>
<accession>C4GE02</accession>
<feature type="domain" description="Helicase C-terminal" evidence="3">
    <location>
        <begin position="2323"/>
        <end position="2491"/>
    </location>
</feature>
<keyword evidence="4" id="KW-0547">Nucleotide-binding</keyword>
<dbReference type="STRING" id="626523.GCWU000342_01948"/>
<proteinExistence type="predicted"/>
<dbReference type="GO" id="GO:0004386">
    <property type="term" value="F:helicase activity"/>
    <property type="evidence" value="ECO:0007669"/>
    <property type="project" value="UniProtKB-KW"/>
</dbReference>
<sequence>MIRVKSNRLFLFGKTKEVKMRINDFHNILELIKQDVLHSEVEYLKLLKVVGNNQRYDFRSQLSIYDKNPEAIACAKFDYWRERFNRTVMRGQKGIPILEDYGTFKKVDYIFDIGQTVSRNRDVNEVNLWKFDKENHQDVLKEMIKSEGYDESKSTLENIFSLSRLYGDEKIDTLMNELRVADEDRISFTKFVRDSVSYAVASRFKLDYSIDYELLRENFQRLDSISLMSLGESVSDISGKIIDATIQKSKELELQKEVLRGKEAGYNRIKEELEEVEENVLRRDDQKRNENERVLRNGEYGRDNRENQGEYTKQLGGTDGFHERIPESDLRSDETHLSFRERGAEPFRDVSGSIQGEEADRTPDGYSKTSDRLYESGEAETDGSVEDRGREQSTVWSDDFSSQRNDHQGSGRNLKDNTEAEIREADNASFSLPENSYGQILLTIPLTEKDIDTVLVNGGNHDGGRLPVIAEFSKEKTVEELGEYLKDTFKGGNGFYIDEKEVSSWYSDKGIHLAYGTSAREDDTQVLSWSDAAKRINELLNNGGFATNVEISEALDYERDRISESLWYLSNDLSEEGKAQGYFDFIERGGGFPEETKRLSEALKNPEYLKETIKEYGRFLEGYKENRNVLRFHYHKLDSLYQKLQELELPRKEYSTNLTEFPKVKPFITDDEVLATLSRGSGIDKGKERITKFFKENHTLQEKANFLKDEYGIGGHSHAVSGAMGSDEWHDAKGLKLQKKNCSDVFLTWSSVAKHMDELLSKNLYEEKKIESKTEIEESKAPQYYSKDDPENLMTDEMLKRVPELYAQEDVSLADKQVHAAYIIPFRSNWTWYMTEYDRESGDAFGLVLGIEPEWGYFNLEELKELNTQRLILEDFPKTFRELKDTELAKQMDEQELQSVFNGELSFEDKEELEISEEVEERVAVTPVQETLFDYLKEREEVELNEEKGRLSDEFAVKEGDTVYFNHEEYTVREIAKNQITGRNDLWLDPVRSGNHQIPIVAFIDNEDLLRQVSPERPAFIVGDEIKYKDKNYTITRFDDMGNNLKTVTVKDNTEYLGGMITGSDVIPYRLESDLERIFENLTYQNPEKTTEKIEIKKAEAHNFKIKEETLPDKLSPSERLNDNLEAISMLNRIERGERDLDITAQEVLAKYVGWGGLADVFDESKEGQWEVARSFLKENLSPSEYEAARESTLTSFYTPKTVIDGVYKTLLDMGFKQGNILEPSMGIGNFIGNIPDEMNKSKFYGVELDSVSGRIGKLLYPESDIQIKGLEETSFSNNFFDAIIGNVPFGEYKVNDREYNKNNFLIHDYFFAKSIDKVRNGGVIAFITSSGTMDKKDESVRRYLAARAEFLGAIRLPNDTFKGVAGTEVTSDIIFLKKRDSIRERDEDWIHLVEDENGLIYNKYFVDHPEMVFGSMEEVSGRFGNTIACLPKENADLKELLTKASEEIAKNANYEEIELLDDEISTIPATDDVKNFSYTIIDDEVYYRENSLFVKKEVTDKNKEKIKDYLELNVALKDVIYKQKEDFSDDEVKKAQEKLNEVYDSFSKKHGYVNNLSNTRALKEDSNFPLVSSIEILDEEENFKAKGDIFSKRTIIKAKTIDHVDTSLEALVLSMSEKGYVDFEYMESLTDKDRPTLIEELRGEIYLNIREEQNFYRPLSFNLEDGDLPFACANGGNSYKYGYVTKDEYLSGNIRDKIAIVDSYLAKLRQTERELPHLGYAEDGKEKELISYEMSRLEYQKAELTKVLPKELEASEINVRLGATWIPIKDVEKFIFETLKTPGWARWDIKVKFSNLTSEWNVEGKSRDRGNDLAEMTYGTSRVNAYKLVEDALNLKETKVFDQIVNPDGSKTSVLNKKETLLAGQKQELLKEEFKNWIFNDQERRNRLVKLYNERFNSIRNREYDGSKLSFEGMNTKIDLRPHQRNAIARSLYGGNALLAHVVGSGKTFEMVASAMESKRLGMCSKSLFVVPNHLTGQIGREFMQLYPSANIMVADKKDFEPKNRKRFIGRIATGEYDAVVIGHTQFEKIPMSKEYQEKHIQDQIDEIINYVEEYKHDRNQNFTVKQLEKTKKKLETRLEKLNDDFKKDDVITFEELGVDKLFIDEAHNYKNLYLYTKMRNVAGIGQSEAFKSSDMFMKCRYMDEMTGGKGIVFATGTPVSNSMTELYTMQRYLQYESLKKNNLEHFDSWASTFGETQSAFELSPEGTGYRVKTRFSKFYNLPELMSMFKEVADIQTADMLNLPTPEAHYEVIKTLPSEEQKEILKSLSERADDVRNRVVEPDEDNMLKITNDGKKLALDQRLINPLLPDNPDSKVNVCVKNVFSIWDKTRENKSTQLLFSDISTPKGDGEFNIYDDIREKLVAMGIPKEEIAFIHEANSDKQKDELFAKVRKGDVRILLGSTQKMGAGTNVQNKLIALHDLDVPWRPADLEQRAGRIVRQGNENKEVNIYRYVTENTFDAYLWQTIENKQKFISQIMTSKTPVRVAEDVDESSLNYAEIKALATGDPKIKEKMDLDNEVTKLKMLEANYKSNRYRLEDKVAKNYPEEISRTEKLIEAVKKDIEDVEAKAEGEEKFASITIGGEKILDKKLAGEKLLEAISKVKINESKVIGKYRNMDLEVSYNFFTNAHDFSLNGAAKHSGELGTSADGNITRLDNALEKMPEKLKRLEEKLFSTKEQLENAKEELQKPFEKADELKNKVLRLAELNKLLDMGEVEEKRNDNPLVEDVKRAIIDFCNREYEENHSYDEFDALYPDLKHIGIAYTDTPDERHGIQFELDLENYTATQYVNDVVVSHYDYVKENGSVEKALDVIKFEMENGEFNTFVSVDEEELKQAMGLEIDDEGNFYDPLSKDLDNDGIADRYDNDF</sequence>
<dbReference type="Pfam" id="PF04851">
    <property type="entry name" value="ResIII"/>
    <property type="match status" value="1"/>
</dbReference>
<dbReference type="SMART" id="SM00490">
    <property type="entry name" value="HELICc"/>
    <property type="match status" value="1"/>
</dbReference>
<dbReference type="GO" id="GO:0005524">
    <property type="term" value="F:ATP binding"/>
    <property type="evidence" value="ECO:0007669"/>
    <property type="project" value="InterPro"/>
</dbReference>
<dbReference type="GO" id="GO:0016787">
    <property type="term" value="F:hydrolase activity"/>
    <property type="evidence" value="ECO:0007669"/>
    <property type="project" value="InterPro"/>
</dbReference>
<feature type="compositionally biased region" description="Basic and acidic residues" evidence="2">
    <location>
        <begin position="320"/>
        <end position="348"/>
    </location>
</feature>
<dbReference type="InterPro" id="IPR027417">
    <property type="entry name" value="P-loop_NTPase"/>
</dbReference>
<evidence type="ECO:0000313" key="5">
    <source>
        <dbReference type="Proteomes" id="UP000003494"/>
    </source>
</evidence>
<comment type="caution">
    <text evidence="4">The sequence shown here is derived from an EMBL/GenBank/DDBJ whole genome shotgun (WGS) entry which is preliminary data.</text>
</comment>
<evidence type="ECO:0000313" key="4">
    <source>
        <dbReference type="EMBL" id="EEP27254.1"/>
    </source>
</evidence>
<keyword evidence="4" id="KW-0347">Helicase</keyword>
<dbReference type="InterPro" id="IPR052933">
    <property type="entry name" value="DNA_Protect_Modify"/>
</dbReference>
<dbReference type="eggNOG" id="COG4646">
    <property type="taxonomic scope" value="Bacteria"/>
</dbReference>
<gene>
    <name evidence="4" type="ORF">GCWU000342_01948</name>
</gene>
<keyword evidence="4" id="KW-0067">ATP-binding</keyword>
<dbReference type="SUPFAM" id="SSF53335">
    <property type="entry name" value="S-adenosyl-L-methionine-dependent methyltransferases"/>
    <property type="match status" value="1"/>
</dbReference>
<reference evidence="4" key="1">
    <citation type="submission" date="2009-04" db="EMBL/GenBank/DDBJ databases">
        <authorList>
            <person name="Weinstock G."/>
            <person name="Sodergren E."/>
            <person name="Clifton S."/>
            <person name="Fulton L."/>
            <person name="Fulton B."/>
            <person name="Courtney L."/>
            <person name="Fronick C."/>
            <person name="Harrison M."/>
            <person name="Strong C."/>
            <person name="Farmer C."/>
            <person name="Delahaunty K."/>
            <person name="Markovic C."/>
            <person name="Hall O."/>
            <person name="Minx P."/>
            <person name="Tomlinson C."/>
            <person name="Mitreva M."/>
            <person name="Nelson J."/>
            <person name="Hou S."/>
            <person name="Wollam A."/>
            <person name="Pepin K.H."/>
            <person name="Johnson M."/>
            <person name="Bhonagiri V."/>
            <person name="Nash W.E."/>
            <person name="Warren W."/>
            <person name="Chinwalla A."/>
            <person name="Mardis E.R."/>
            <person name="Wilson R.K."/>
        </authorList>
    </citation>
    <scope>NUCLEOTIDE SEQUENCE [LARGE SCALE GENOMIC DNA]</scope>
    <source>
        <strain evidence="4">DSM 14600</strain>
    </source>
</reference>
<dbReference type="Pfam" id="PF07669">
    <property type="entry name" value="Eco57I"/>
    <property type="match status" value="1"/>
</dbReference>
<feature type="region of interest" description="Disordered" evidence="2">
    <location>
        <begin position="279"/>
        <end position="418"/>
    </location>
</feature>
<evidence type="ECO:0000259" key="3">
    <source>
        <dbReference type="PROSITE" id="PS51194"/>
    </source>
</evidence>
<organism evidence="4 5">
    <name type="scientific">Shuttleworthella satelles DSM 14600</name>
    <dbReference type="NCBI Taxonomy" id="626523"/>
    <lineage>
        <taxon>Bacteria</taxon>
        <taxon>Bacillati</taxon>
        <taxon>Bacillota</taxon>
        <taxon>Clostridia</taxon>
        <taxon>Lachnospirales</taxon>
        <taxon>Lachnospiraceae</taxon>
        <taxon>Shuttleworthella</taxon>
    </lineage>
</organism>
<dbReference type="InterPro" id="IPR014001">
    <property type="entry name" value="Helicase_ATP-bd"/>
</dbReference>
<dbReference type="Gene3D" id="3.40.50.300">
    <property type="entry name" value="P-loop containing nucleotide triphosphate hydrolases"/>
    <property type="match status" value="2"/>
</dbReference>
<dbReference type="GO" id="GO:0003677">
    <property type="term" value="F:DNA binding"/>
    <property type="evidence" value="ECO:0007669"/>
    <property type="project" value="InterPro"/>
</dbReference>
<dbReference type="PROSITE" id="PS51194">
    <property type="entry name" value="HELICASE_CTER"/>
    <property type="match status" value="1"/>
</dbReference>
<dbReference type="InterPro" id="IPR029063">
    <property type="entry name" value="SAM-dependent_MTases_sf"/>
</dbReference>
<dbReference type="SUPFAM" id="SSF52540">
    <property type="entry name" value="P-loop containing nucleoside triphosphate hydrolases"/>
    <property type="match status" value="2"/>
</dbReference>
<dbReference type="SMART" id="SM00487">
    <property type="entry name" value="DEXDc"/>
    <property type="match status" value="1"/>
</dbReference>
<name>C4GE02_9FIRM</name>
<evidence type="ECO:0000256" key="2">
    <source>
        <dbReference type="SAM" id="MobiDB-lite"/>
    </source>
</evidence>
<keyword evidence="1" id="KW-0175">Coiled coil</keyword>
<feature type="coiled-coil region" evidence="1">
    <location>
        <begin position="2653"/>
        <end position="2701"/>
    </location>
</feature>
<dbReference type="GO" id="GO:0006304">
    <property type="term" value="P:DNA modification"/>
    <property type="evidence" value="ECO:0007669"/>
    <property type="project" value="InterPro"/>
</dbReference>
<feature type="compositionally biased region" description="Basic and acidic residues" evidence="2">
    <location>
        <begin position="404"/>
        <end position="418"/>
    </location>
</feature>
<feature type="compositionally biased region" description="Basic and acidic residues" evidence="2">
    <location>
        <begin position="279"/>
        <end position="308"/>
    </location>
</feature>
<dbReference type="GO" id="GO:0009007">
    <property type="term" value="F:site-specific DNA-methyltransferase (adenine-specific) activity"/>
    <property type="evidence" value="ECO:0007669"/>
    <property type="project" value="UniProtKB-EC"/>
</dbReference>
<dbReference type="HOGENOM" id="CLU_000181_0_1_9"/>
<dbReference type="Gene3D" id="3.40.50.150">
    <property type="entry name" value="Vaccinia Virus protein VP39"/>
    <property type="match status" value="1"/>
</dbReference>
<dbReference type="InterPro" id="IPR006935">
    <property type="entry name" value="Helicase/UvrB_N"/>
</dbReference>
<dbReference type="eggNOG" id="COG0553">
    <property type="taxonomic scope" value="Bacteria"/>
</dbReference>
<protein>
    <submittedName>
        <fullName evidence="4">Helicase C-terminal domain protein</fullName>
    </submittedName>
</protein>
<dbReference type="InterPro" id="IPR011639">
    <property type="entry name" value="MethylTrfase_TaqI-like_dom"/>
</dbReference>
<feature type="compositionally biased region" description="Polar residues" evidence="2">
    <location>
        <begin position="392"/>
        <end position="403"/>
    </location>
</feature>
<dbReference type="PANTHER" id="PTHR41313:SF1">
    <property type="entry name" value="DNA METHYLASE ADENINE-SPECIFIC DOMAIN-CONTAINING PROTEIN"/>
    <property type="match status" value="1"/>
</dbReference>
<keyword evidence="5" id="KW-1185">Reference proteome</keyword>
<dbReference type="EMBL" id="ACIP02000007">
    <property type="protein sequence ID" value="EEP27254.1"/>
    <property type="molecule type" value="Genomic_DNA"/>
</dbReference>
<dbReference type="InterPro" id="IPR001650">
    <property type="entry name" value="Helicase_C-like"/>
</dbReference>
<dbReference type="PRINTS" id="PR00507">
    <property type="entry name" value="N12N6MTFRASE"/>
</dbReference>
<feature type="compositionally biased region" description="Basic and acidic residues" evidence="2">
    <location>
        <begin position="358"/>
        <end position="375"/>
    </location>
</feature>
<keyword evidence="4" id="KW-0378">Hydrolase</keyword>
<dbReference type="eggNOG" id="COG0827">
    <property type="taxonomic scope" value="Bacteria"/>
</dbReference>
<dbReference type="PANTHER" id="PTHR41313">
    <property type="entry name" value="ADENINE-SPECIFIC METHYLTRANSFERASE"/>
    <property type="match status" value="1"/>
</dbReference>
<dbReference type="Proteomes" id="UP000003494">
    <property type="component" value="Unassembled WGS sequence"/>
</dbReference>